<gene>
    <name evidence="1" type="ORF">M8818_006495</name>
</gene>
<protein>
    <submittedName>
        <fullName evidence="1">Uncharacterized protein</fullName>
    </submittedName>
</protein>
<evidence type="ECO:0000313" key="1">
    <source>
        <dbReference type="EMBL" id="KAK8198628.1"/>
    </source>
</evidence>
<sequence length="746" mass="81412">MSARLSDGAYAILEKSFRNANIPKPLESVGHRGDDIPFKRPVPGTFFDPANMTDDETISESSASIHDGHDDFTPHFSLSRHGSGLPPTPPTRSHGSPDLDHLSPRPLFADGVRASLQPQKSGLSTPVHHRSPPTPEFTPPTTRDKLAPPRPGLHHYPSSQADSFVTAREAQSASSQNNSQVHLPIDDHGPNNFLDATRSMRLANIGLGVDVPGLENGGGLTVTRESNLDERFGQNIIAPKQAEPQEKDTTASVPINAERLPRLPKTAHLESDSRAREVREGSTDSVESGQLSFPSADRDGQLRHASAPIRLTQATPSKQSRETNKDLHGLASEKPVLASIPLSGRSAEGSRGRSFDSSRSAIDQKASIEIKRPPNKLGVGERRRSNTSSERSPVARRESNPPWTSSDGLSPSSPRRKHIDPRMDSRLDSAGSHIGYPNTTPMSFSQLSDRTDALEVSEATAISIYPHNNNSLLVVQQVARSNSNATTRKPTLATTNLPTITNGGSESDEQTPVQPIFSSAIIPSTPPARKVEMLQVDSPLKNPRAAPAPPAIKFIPPTPSEEADKQLQLVPYKSPPDSHESTSPDRPVRRLSLVQKARRYSESFVQPFLGRSLSTKSRSRYATHRISRPDLEQRDVNLHPFWRPRGFWDDFSSDSEDFLDYEEPLPRGGDTSDTGYDDAHAGKGGNNGSNGRWKPRMMSVRMKGFRGSGGFLGRAPAWPAETEERGDAPHPDRECGESTPGKWEGK</sequence>
<dbReference type="Proteomes" id="UP001320706">
    <property type="component" value="Unassembled WGS sequence"/>
</dbReference>
<dbReference type="EMBL" id="JAMKPW020000040">
    <property type="protein sequence ID" value="KAK8198628.1"/>
    <property type="molecule type" value="Genomic_DNA"/>
</dbReference>
<keyword evidence="2" id="KW-1185">Reference proteome</keyword>
<comment type="caution">
    <text evidence="1">The sequence shown here is derived from an EMBL/GenBank/DDBJ whole genome shotgun (WGS) entry which is preliminary data.</text>
</comment>
<proteinExistence type="predicted"/>
<evidence type="ECO:0000313" key="2">
    <source>
        <dbReference type="Proteomes" id="UP001320706"/>
    </source>
</evidence>
<organism evidence="1 2">
    <name type="scientific">Zalaria obscura</name>
    <dbReference type="NCBI Taxonomy" id="2024903"/>
    <lineage>
        <taxon>Eukaryota</taxon>
        <taxon>Fungi</taxon>
        <taxon>Dikarya</taxon>
        <taxon>Ascomycota</taxon>
        <taxon>Pezizomycotina</taxon>
        <taxon>Dothideomycetes</taxon>
        <taxon>Dothideomycetidae</taxon>
        <taxon>Dothideales</taxon>
        <taxon>Zalariaceae</taxon>
        <taxon>Zalaria</taxon>
    </lineage>
</organism>
<name>A0ACC3S7S6_9PEZI</name>
<reference evidence="1" key="1">
    <citation type="submission" date="2024-02" db="EMBL/GenBank/DDBJ databases">
        <title>Metagenome Assembled Genome of Zalaria obscura JY119.</title>
        <authorList>
            <person name="Vighnesh L."/>
            <person name="Jagadeeshwari U."/>
            <person name="Venkata Ramana C."/>
            <person name="Sasikala C."/>
        </authorList>
    </citation>
    <scope>NUCLEOTIDE SEQUENCE</scope>
    <source>
        <strain evidence="1">JY119</strain>
    </source>
</reference>
<accession>A0ACC3S7S6</accession>